<keyword evidence="8" id="KW-0449">Lipoprotein</keyword>
<comment type="subcellular location">
    <subcellularLocation>
        <location evidence="1">Cell membrane</location>
        <topology evidence="1">Lipid-anchor</topology>
        <orientation evidence="1">Cytoplasmic side</orientation>
    </subcellularLocation>
</comment>
<dbReference type="FunFam" id="3.40.50.300:FF:000983">
    <property type="entry name" value="Rho family GTPase"/>
    <property type="match status" value="1"/>
</dbReference>
<gene>
    <name evidence="11" type="ORF">G210_3121</name>
</gene>
<dbReference type="GO" id="GO:0005886">
    <property type="term" value="C:plasma membrane"/>
    <property type="evidence" value="ECO:0007669"/>
    <property type="project" value="UniProtKB-SubCell"/>
</dbReference>
<keyword evidence="4" id="KW-0488">Methylation</keyword>
<dbReference type="SMART" id="SM00174">
    <property type="entry name" value="RHO"/>
    <property type="match status" value="1"/>
</dbReference>
<dbReference type="OrthoDB" id="4031310at2759"/>
<dbReference type="PANTHER" id="PTHR24072">
    <property type="entry name" value="RHO FAMILY GTPASE"/>
    <property type="match status" value="1"/>
</dbReference>
<evidence type="ECO:0000256" key="7">
    <source>
        <dbReference type="ARBA" id="ARBA00023136"/>
    </source>
</evidence>
<keyword evidence="5" id="KW-0547">Nucleotide-binding</keyword>
<evidence type="ECO:0000313" key="11">
    <source>
        <dbReference type="EMBL" id="EMG46625.1"/>
    </source>
</evidence>
<dbReference type="InterPro" id="IPR001806">
    <property type="entry name" value="Small_GTPase"/>
</dbReference>
<dbReference type="SMART" id="SM00173">
    <property type="entry name" value="RAS"/>
    <property type="match status" value="1"/>
</dbReference>
<evidence type="ECO:0000256" key="5">
    <source>
        <dbReference type="ARBA" id="ARBA00022741"/>
    </source>
</evidence>
<dbReference type="GO" id="GO:0005525">
    <property type="term" value="F:GTP binding"/>
    <property type="evidence" value="ECO:0007669"/>
    <property type="project" value="UniProtKB-KW"/>
</dbReference>
<evidence type="ECO:0000256" key="10">
    <source>
        <dbReference type="SAM" id="MobiDB-lite"/>
    </source>
</evidence>
<evidence type="ECO:0000256" key="6">
    <source>
        <dbReference type="ARBA" id="ARBA00023134"/>
    </source>
</evidence>
<dbReference type="PRINTS" id="PR00449">
    <property type="entry name" value="RASTRNSFRMNG"/>
</dbReference>
<dbReference type="SMART" id="SM00175">
    <property type="entry name" value="RAB"/>
    <property type="match status" value="1"/>
</dbReference>
<dbReference type="GO" id="GO:0007264">
    <property type="term" value="P:small GTPase-mediated signal transduction"/>
    <property type="evidence" value="ECO:0007669"/>
    <property type="project" value="InterPro"/>
</dbReference>
<dbReference type="InterPro" id="IPR003578">
    <property type="entry name" value="Small_GTPase_Rho"/>
</dbReference>
<evidence type="ECO:0000256" key="4">
    <source>
        <dbReference type="ARBA" id="ARBA00022481"/>
    </source>
</evidence>
<dbReference type="OMA" id="KDTWFPE"/>
<comment type="similarity">
    <text evidence="2">Belongs to the small GTPase superfamily. Rho family.</text>
</comment>
<organism evidence="11 12">
    <name type="scientific">Candida maltosa (strain Xu316)</name>
    <name type="common">Yeast</name>
    <dbReference type="NCBI Taxonomy" id="1245528"/>
    <lineage>
        <taxon>Eukaryota</taxon>
        <taxon>Fungi</taxon>
        <taxon>Dikarya</taxon>
        <taxon>Ascomycota</taxon>
        <taxon>Saccharomycotina</taxon>
        <taxon>Pichiomycetes</taxon>
        <taxon>Debaryomycetaceae</taxon>
        <taxon>Candida/Lodderomyces clade</taxon>
        <taxon>Candida</taxon>
    </lineage>
</organism>
<dbReference type="SUPFAM" id="SSF52540">
    <property type="entry name" value="P-loop containing nucleoside triphosphate hydrolases"/>
    <property type="match status" value="1"/>
</dbReference>
<dbReference type="GO" id="GO:0003924">
    <property type="term" value="F:GTPase activity"/>
    <property type="evidence" value="ECO:0007669"/>
    <property type="project" value="InterPro"/>
</dbReference>
<keyword evidence="12" id="KW-1185">Reference proteome</keyword>
<accession>M3JUR0</accession>
<reference evidence="11 12" key="1">
    <citation type="submission" date="2013-02" db="EMBL/GenBank/DDBJ databases">
        <title>Genome sequence of Candida maltosa Xu316, a potential industrial strain for xylitol and ethanol production.</title>
        <authorList>
            <person name="Yu J."/>
            <person name="Wang Q."/>
            <person name="Geng X."/>
            <person name="Bao W."/>
            <person name="He P."/>
            <person name="Cai J."/>
        </authorList>
    </citation>
    <scope>NUCLEOTIDE SEQUENCE [LARGE SCALE GENOMIC DNA]</scope>
    <source>
        <strain evidence="12">Xu316</strain>
    </source>
</reference>
<dbReference type="STRING" id="1245528.M3JUR0"/>
<keyword evidence="7" id="KW-0472">Membrane</keyword>
<dbReference type="PROSITE" id="PS51420">
    <property type="entry name" value="RHO"/>
    <property type="match status" value="1"/>
</dbReference>
<evidence type="ECO:0000256" key="2">
    <source>
        <dbReference type="ARBA" id="ARBA00010142"/>
    </source>
</evidence>
<dbReference type="AlphaFoldDB" id="M3JUR0"/>
<evidence type="ECO:0000256" key="1">
    <source>
        <dbReference type="ARBA" id="ARBA00004342"/>
    </source>
</evidence>
<feature type="region of interest" description="Disordered" evidence="10">
    <location>
        <begin position="244"/>
        <end position="274"/>
    </location>
</feature>
<evidence type="ECO:0000256" key="8">
    <source>
        <dbReference type="ARBA" id="ARBA00023288"/>
    </source>
</evidence>
<dbReference type="Proteomes" id="UP000011777">
    <property type="component" value="Unassembled WGS sequence"/>
</dbReference>
<name>M3JUR0_CANMX</name>
<dbReference type="Gene3D" id="3.40.50.300">
    <property type="entry name" value="P-loop containing nucleotide triphosphate hydrolases"/>
    <property type="match status" value="1"/>
</dbReference>
<dbReference type="HOGENOM" id="CLU_041217_21_1_1"/>
<comment type="caution">
    <text evidence="11">The sequence shown here is derived from an EMBL/GenBank/DDBJ whole genome shotgun (WGS) entry which is preliminary data.</text>
</comment>
<dbReference type="EMBL" id="AOGT01001932">
    <property type="protein sequence ID" value="EMG46625.1"/>
    <property type="molecule type" value="Genomic_DNA"/>
</dbReference>
<keyword evidence="3" id="KW-1003">Cell membrane</keyword>
<dbReference type="eggNOG" id="KOG0393">
    <property type="taxonomic scope" value="Eukaryota"/>
</dbReference>
<keyword evidence="9" id="KW-0636">Prenylation</keyword>
<evidence type="ECO:0000256" key="3">
    <source>
        <dbReference type="ARBA" id="ARBA00022475"/>
    </source>
</evidence>
<dbReference type="Pfam" id="PF00071">
    <property type="entry name" value="Ras"/>
    <property type="match status" value="1"/>
</dbReference>
<proteinExistence type="inferred from homology"/>
<protein>
    <submittedName>
        <fullName evidence="11">Protein RHO4</fullName>
    </submittedName>
</protein>
<evidence type="ECO:0000313" key="12">
    <source>
        <dbReference type="Proteomes" id="UP000011777"/>
    </source>
</evidence>
<sequence length="321" mass="36111">MKSPRSRQDSTMESTFNPYEVVQQKHNKYHENGNSAVIITDKQRNLPDYKELPLSSKGANYNMKIVVVGDGGCGKTCLLSSYSKNEFPSLYVPTIFENTVISLAAPNGKAIELALWDTAGQEEYERLRPLSYPGVDLLLVCFALDNETSLQNIREVWFQEVSHYCPGVPIILVGTKSDLPPSIHPDAPIQLANEIGAIAYIQCSAKTMSNVRTVFNFGLGHFQRQIELQEQFEKTSSAKKRISRVLGGSTGGSGNYNGMHSRNNSKTHSRNYSNMHSRNTSALLDSPLVEDTYVRNPYDNSNEEEFEFTRDRKKKRRCVIL</sequence>
<evidence type="ECO:0000256" key="9">
    <source>
        <dbReference type="ARBA" id="ARBA00023289"/>
    </source>
</evidence>
<dbReference type="InterPro" id="IPR005225">
    <property type="entry name" value="Small_GTP-bd"/>
</dbReference>
<dbReference type="InterPro" id="IPR027417">
    <property type="entry name" value="P-loop_NTPase"/>
</dbReference>
<dbReference type="PROSITE" id="PS51419">
    <property type="entry name" value="RAB"/>
    <property type="match status" value="1"/>
</dbReference>
<dbReference type="PROSITE" id="PS51421">
    <property type="entry name" value="RAS"/>
    <property type="match status" value="1"/>
</dbReference>
<dbReference type="NCBIfam" id="TIGR00231">
    <property type="entry name" value="small_GTP"/>
    <property type="match status" value="1"/>
</dbReference>
<keyword evidence="6" id="KW-0342">GTP-binding</keyword>